<evidence type="ECO:0000256" key="4">
    <source>
        <dbReference type="ARBA" id="ARBA00023002"/>
    </source>
</evidence>
<reference evidence="6 7" key="1">
    <citation type="submission" date="2020-08" db="EMBL/GenBank/DDBJ databases">
        <title>Sequencing the genomes of 1000 actinobacteria strains.</title>
        <authorList>
            <person name="Klenk H.-P."/>
        </authorList>
    </citation>
    <scope>NUCLEOTIDE SEQUENCE [LARGE SCALE GENOMIC DNA]</scope>
    <source>
        <strain evidence="6 7">DSM 19081</strain>
    </source>
</reference>
<keyword evidence="4" id="KW-0560">Oxidoreductase</keyword>
<dbReference type="RefSeq" id="WP_182495793.1">
    <property type="nucleotide sequence ID" value="NZ_BAAAKT010000004.1"/>
</dbReference>
<dbReference type="GO" id="GO:0005737">
    <property type="term" value="C:cytoplasm"/>
    <property type="evidence" value="ECO:0007669"/>
    <property type="project" value="TreeGrafter"/>
</dbReference>
<evidence type="ECO:0000313" key="6">
    <source>
        <dbReference type="EMBL" id="MBA8922300.1"/>
    </source>
</evidence>
<dbReference type="PANTHER" id="PTHR43557">
    <property type="entry name" value="APOPTOSIS-INDUCING FACTOR 1"/>
    <property type="match status" value="1"/>
</dbReference>
<dbReference type="EMBL" id="JACJIH010000001">
    <property type="protein sequence ID" value="MBA8922300.1"/>
    <property type="molecule type" value="Genomic_DNA"/>
</dbReference>
<keyword evidence="2" id="KW-0285">Flavoprotein</keyword>
<evidence type="ECO:0000256" key="2">
    <source>
        <dbReference type="ARBA" id="ARBA00022630"/>
    </source>
</evidence>
<dbReference type="Pfam" id="PF07992">
    <property type="entry name" value="Pyr_redox_2"/>
    <property type="match status" value="1"/>
</dbReference>
<evidence type="ECO:0000256" key="3">
    <source>
        <dbReference type="ARBA" id="ARBA00022827"/>
    </source>
</evidence>
<organism evidence="6 7">
    <name type="scientific">Nesterenkonia jeotgali</name>
    <dbReference type="NCBI Taxonomy" id="317018"/>
    <lineage>
        <taxon>Bacteria</taxon>
        <taxon>Bacillati</taxon>
        <taxon>Actinomycetota</taxon>
        <taxon>Actinomycetes</taxon>
        <taxon>Micrococcales</taxon>
        <taxon>Micrococcaceae</taxon>
        <taxon>Nesterenkonia</taxon>
    </lineage>
</organism>
<dbReference type="PANTHER" id="PTHR43557:SF2">
    <property type="entry name" value="RIESKE DOMAIN-CONTAINING PROTEIN-RELATED"/>
    <property type="match status" value="1"/>
</dbReference>
<protein>
    <submittedName>
        <fullName evidence="6">NADPH-dependent 2,4-dienoyl-CoA reductase/sulfur reductase-like enzyme</fullName>
    </submittedName>
</protein>
<sequence length="384" mass="40158">MAAEHIVILGAGAAGAAAARGLSAAEGIEVDLVGLSREKPYNRTLVNKGVATGLLEPGQARLPQPDVPLVADTARVVDVQAQTVELESGATMDFDALIVATGSTPRRLAPELTGLNAAVKSQRVTTLHSMEDAVRVHNVLVRSPHPARIILLGAGLVAAETSSLLSQAGHDAVIVSGSTHPGRTALGPIAADRIAELHHTQVSMYLGRTAREIAVVEDHVELILDDHTRLDADLIIVALGTVPAAPAPWNGAVETDDHLRVIGAPQVYAAGGVAVHHHPSLGSYRIDHWAEAAAQGTHAALTVLHDLGKAPDPGAYLPRSAFSVRLYDQTLTGVGHTGPTTTTRVVSKNPLSIVHTRAGIPVGALGLESGRFVRDWIPYLHVHT</sequence>
<evidence type="ECO:0000259" key="5">
    <source>
        <dbReference type="Pfam" id="PF07992"/>
    </source>
</evidence>
<dbReference type="InterPro" id="IPR036188">
    <property type="entry name" value="FAD/NAD-bd_sf"/>
</dbReference>
<dbReference type="SUPFAM" id="SSF51905">
    <property type="entry name" value="FAD/NAD(P)-binding domain"/>
    <property type="match status" value="1"/>
</dbReference>
<gene>
    <name evidence="6" type="ORF">HNR24_002233</name>
</gene>
<dbReference type="GO" id="GO:0016651">
    <property type="term" value="F:oxidoreductase activity, acting on NAD(P)H"/>
    <property type="evidence" value="ECO:0007669"/>
    <property type="project" value="TreeGrafter"/>
</dbReference>
<comment type="caution">
    <text evidence="6">The sequence shown here is derived from an EMBL/GenBank/DDBJ whole genome shotgun (WGS) entry which is preliminary data.</text>
</comment>
<dbReference type="Gene3D" id="3.50.50.60">
    <property type="entry name" value="FAD/NAD(P)-binding domain"/>
    <property type="match status" value="2"/>
</dbReference>
<dbReference type="Proteomes" id="UP000546252">
    <property type="component" value="Unassembled WGS sequence"/>
</dbReference>
<accession>A0A839FKT3</accession>
<feature type="domain" description="FAD/NAD(P)-binding" evidence="5">
    <location>
        <begin position="5"/>
        <end position="296"/>
    </location>
</feature>
<dbReference type="PRINTS" id="PR00411">
    <property type="entry name" value="PNDRDTASEI"/>
</dbReference>
<dbReference type="InterPro" id="IPR050446">
    <property type="entry name" value="FAD-oxidoreductase/Apoptosis"/>
</dbReference>
<dbReference type="PRINTS" id="PR00368">
    <property type="entry name" value="FADPNR"/>
</dbReference>
<comment type="cofactor">
    <cofactor evidence="1">
        <name>FAD</name>
        <dbReference type="ChEBI" id="CHEBI:57692"/>
    </cofactor>
</comment>
<dbReference type="AlphaFoldDB" id="A0A839FKT3"/>
<proteinExistence type="predicted"/>
<evidence type="ECO:0000313" key="7">
    <source>
        <dbReference type="Proteomes" id="UP000546252"/>
    </source>
</evidence>
<dbReference type="InterPro" id="IPR023753">
    <property type="entry name" value="FAD/NAD-binding_dom"/>
</dbReference>
<name>A0A839FKT3_9MICC</name>
<keyword evidence="3" id="KW-0274">FAD</keyword>
<evidence type="ECO:0000256" key="1">
    <source>
        <dbReference type="ARBA" id="ARBA00001974"/>
    </source>
</evidence>